<accession>A0A3B1DJX7</accession>
<gene>
    <name evidence="2" type="ORF">MNBD_PLANCTO03-741</name>
</gene>
<dbReference type="InterPro" id="IPR006311">
    <property type="entry name" value="TAT_signal"/>
</dbReference>
<dbReference type="PROSITE" id="PS51318">
    <property type="entry name" value="TAT"/>
    <property type="match status" value="1"/>
</dbReference>
<name>A0A3B1DJX7_9ZZZZ</name>
<feature type="region of interest" description="Disordered" evidence="1">
    <location>
        <begin position="23"/>
        <end position="56"/>
    </location>
</feature>
<dbReference type="EMBL" id="UOGK01000052">
    <property type="protein sequence ID" value="VAX36354.1"/>
    <property type="molecule type" value="Genomic_DNA"/>
</dbReference>
<organism evidence="2">
    <name type="scientific">hydrothermal vent metagenome</name>
    <dbReference type="NCBI Taxonomy" id="652676"/>
    <lineage>
        <taxon>unclassified sequences</taxon>
        <taxon>metagenomes</taxon>
        <taxon>ecological metagenomes</taxon>
    </lineage>
</organism>
<dbReference type="PANTHER" id="PTHR10188">
    <property type="entry name" value="L-ASPARAGINASE"/>
    <property type="match status" value="1"/>
</dbReference>
<dbReference type="GO" id="GO:0005737">
    <property type="term" value="C:cytoplasm"/>
    <property type="evidence" value="ECO:0007669"/>
    <property type="project" value="TreeGrafter"/>
</dbReference>
<dbReference type="SUPFAM" id="SSF56235">
    <property type="entry name" value="N-terminal nucleophile aminohydrolases (Ntn hydrolases)"/>
    <property type="match status" value="1"/>
</dbReference>
<sequence length="151" mass="15501">MSTQSPIDRRHFLALTAAAAATTRARSAGEEPSSSLFPLSASPSIQPAPPGDAHRGPCVIASGNGLQTVELAFKLLTQGTRPVEACVRGVALVEDDPNDMSVGLGGLPNEEGVIQLDAACMDGPLHKAGAVGALENIRNPAAVALEVLRRT</sequence>
<dbReference type="AlphaFoldDB" id="A0A3B1DJX7"/>
<dbReference type="GO" id="GO:0016811">
    <property type="term" value="F:hydrolase activity, acting on carbon-nitrogen (but not peptide) bonds, in linear amides"/>
    <property type="evidence" value="ECO:0007669"/>
    <property type="project" value="UniProtKB-ARBA"/>
</dbReference>
<evidence type="ECO:0000313" key="2">
    <source>
        <dbReference type="EMBL" id="VAX36354.1"/>
    </source>
</evidence>
<protein>
    <submittedName>
        <fullName evidence="2">N4-(Beta-N-acetylglucosaminyl)-L-asparaginase, putative</fullName>
    </submittedName>
</protein>
<proteinExistence type="predicted"/>
<reference evidence="2" key="1">
    <citation type="submission" date="2018-06" db="EMBL/GenBank/DDBJ databases">
        <authorList>
            <person name="Zhirakovskaya E."/>
        </authorList>
    </citation>
    <scope>NUCLEOTIDE SEQUENCE</scope>
</reference>
<dbReference type="InterPro" id="IPR029055">
    <property type="entry name" value="Ntn_hydrolases_N"/>
</dbReference>
<dbReference type="PANTHER" id="PTHR10188:SF6">
    <property type="entry name" value="N(4)-(BETA-N-ACETYLGLUCOSAMINYL)-L-ASPARAGINASE"/>
    <property type="match status" value="1"/>
</dbReference>
<evidence type="ECO:0000256" key="1">
    <source>
        <dbReference type="SAM" id="MobiDB-lite"/>
    </source>
</evidence>
<dbReference type="Pfam" id="PF01112">
    <property type="entry name" value="Asparaginase_2"/>
    <property type="match status" value="1"/>
</dbReference>
<feature type="compositionally biased region" description="Low complexity" evidence="1">
    <location>
        <begin position="23"/>
        <end position="44"/>
    </location>
</feature>
<feature type="non-terminal residue" evidence="2">
    <location>
        <position position="151"/>
    </location>
</feature>
<dbReference type="InterPro" id="IPR000246">
    <property type="entry name" value="Peptidase_T2"/>
</dbReference>